<dbReference type="InterPro" id="IPR001214">
    <property type="entry name" value="SET_dom"/>
</dbReference>
<feature type="region of interest" description="Disordered" evidence="1">
    <location>
        <begin position="408"/>
        <end position="450"/>
    </location>
</feature>
<evidence type="ECO:0000313" key="3">
    <source>
        <dbReference type="EMBL" id="ORZ00379.1"/>
    </source>
</evidence>
<protein>
    <recommendedName>
        <fullName evidence="2">SET domain-containing protein</fullName>
    </recommendedName>
</protein>
<dbReference type="Proteomes" id="UP000242180">
    <property type="component" value="Unassembled WGS sequence"/>
</dbReference>
<comment type="caution">
    <text evidence="3">The sequence shown here is derived from an EMBL/GenBank/DDBJ whole genome shotgun (WGS) entry which is preliminary data.</text>
</comment>
<dbReference type="STRING" id="13706.A0A1X2HM18"/>
<dbReference type="OrthoDB" id="265717at2759"/>
<dbReference type="PANTHER" id="PTHR46455:SF5">
    <property type="entry name" value="SET AND MYND DOMAIN CONTAINING, ARTHROPOD-SPECIFIC, MEMBER 4, ISOFORM A"/>
    <property type="match status" value="1"/>
</dbReference>
<reference evidence="3 4" key="1">
    <citation type="submission" date="2016-07" db="EMBL/GenBank/DDBJ databases">
        <title>Pervasive Adenine N6-methylation of Active Genes in Fungi.</title>
        <authorList>
            <consortium name="DOE Joint Genome Institute"/>
            <person name="Mondo S.J."/>
            <person name="Dannebaum R.O."/>
            <person name="Kuo R.C."/>
            <person name="Labutti K."/>
            <person name="Haridas S."/>
            <person name="Kuo A."/>
            <person name="Salamov A."/>
            <person name="Ahrendt S.R."/>
            <person name="Lipzen A."/>
            <person name="Sullivan W."/>
            <person name="Andreopoulos W.B."/>
            <person name="Clum A."/>
            <person name="Lindquist E."/>
            <person name="Daum C."/>
            <person name="Ramamoorthy G.K."/>
            <person name="Gryganskyi A."/>
            <person name="Culley D."/>
            <person name="Magnuson J.K."/>
            <person name="James T.Y."/>
            <person name="O'Malley M.A."/>
            <person name="Stajich J.E."/>
            <person name="Spatafora J.W."/>
            <person name="Visel A."/>
            <person name="Grigoriev I.V."/>
        </authorList>
    </citation>
    <scope>NUCLEOTIDE SEQUENCE [LARGE SCALE GENOMIC DNA]</scope>
    <source>
        <strain evidence="3 4">NRRL 2496</strain>
    </source>
</reference>
<dbReference type="OMA" id="CRFVLKI"/>
<name>A0A1X2HM18_SYNRA</name>
<accession>A0A1X2HM18</accession>
<dbReference type="InterPro" id="IPR053010">
    <property type="entry name" value="SET_SmydA-8"/>
</dbReference>
<dbReference type="EMBL" id="MCGN01000002">
    <property type="protein sequence ID" value="ORZ00379.1"/>
    <property type="molecule type" value="Genomic_DNA"/>
</dbReference>
<dbReference type="PROSITE" id="PS50280">
    <property type="entry name" value="SET"/>
    <property type="match status" value="1"/>
</dbReference>
<dbReference type="InParanoid" id="A0A1X2HM18"/>
<sequence length="499" mass="55715">MLSYDTVLNQDTFEALAELRDCQVEGRSLVSKRAIKVGEVILVEKPVLQYDLLPTCRSSIAPHYTPALWQELTDLTEEDTLVPGVPAAMLAYLRHKDVFRADDFYAPTSLNHPTVHTIRAITAAAKEQLPAYKDVDLEDLRAFVLAIYANAHTVAYASSRTQTHIHRKARRQRADEPIDPRQPRQRICLQPWGSKFAHACAPNLFLQYETSQNAMVFRAARSIQANEVLAFSYLPEDAVSLGGLVCGSVTSRRAKLDQSKFFICACARCKKEEETQTDNDHQYKGLLALATAVRDNAVNEEKLGMMEPYCTDVLEQGDVPPAWARATAQSVLAAYHLDLFGQCFGKGLAARFGMTLSGLNEALAYLQFLDTHIWPANPMPAFFAAWPVLARVANAVEDGTQKTVYHTLPRNKPATKTIRQEDSGASDSDSDSDSDDEGPEVITTTERVPLPEDWKPPIQSMLVIQDRWIPHVRLVFHALPSPVVDAMLARIDWIKTRLD</sequence>
<dbReference type="PANTHER" id="PTHR46455">
    <property type="entry name" value="SET AND MYND DOMAIN CONTAINING, ARTHROPOD-SPECIFIC, MEMBER 4, ISOFORM A"/>
    <property type="match status" value="1"/>
</dbReference>
<evidence type="ECO:0000313" key="4">
    <source>
        <dbReference type="Proteomes" id="UP000242180"/>
    </source>
</evidence>
<evidence type="ECO:0000259" key="2">
    <source>
        <dbReference type="PROSITE" id="PS50280"/>
    </source>
</evidence>
<dbReference type="InterPro" id="IPR046341">
    <property type="entry name" value="SET_dom_sf"/>
</dbReference>
<gene>
    <name evidence="3" type="ORF">BCR43DRAFT_485122</name>
</gene>
<dbReference type="Gene3D" id="2.170.270.10">
    <property type="entry name" value="SET domain"/>
    <property type="match status" value="1"/>
</dbReference>
<dbReference type="AlphaFoldDB" id="A0A1X2HM18"/>
<organism evidence="3 4">
    <name type="scientific">Syncephalastrum racemosum</name>
    <name type="common">Filamentous fungus</name>
    <dbReference type="NCBI Taxonomy" id="13706"/>
    <lineage>
        <taxon>Eukaryota</taxon>
        <taxon>Fungi</taxon>
        <taxon>Fungi incertae sedis</taxon>
        <taxon>Mucoromycota</taxon>
        <taxon>Mucoromycotina</taxon>
        <taxon>Mucoromycetes</taxon>
        <taxon>Mucorales</taxon>
        <taxon>Syncephalastraceae</taxon>
        <taxon>Syncephalastrum</taxon>
    </lineage>
</organism>
<dbReference type="Pfam" id="PF00856">
    <property type="entry name" value="SET"/>
    <property type="match status" value="1"/>
</dbReference>
<dbReference type="SUPFAM" id="SSF82199">
    <property type="entry name" value="SET domain"/>
    <property type="match status" value="1"/>
</dbReference>
<dbReference type="CDD" id="cd20071">
    <property type="entry name" value="SET_SMYD"/>
    <property type="match status" value="1"/>
</dbReference>
<proteinExistence type="predicted"/>
<feature type="domain" description="SET" evidence="2">
    <location>
        <begin position="15"/>
        <end position="234"/>
    </location>
</feature>
<keyword evidence="4" id="KW-1185">Reference proteome</keyword>
<feature type="compositionally biased region" description="Acidic residues" evidence="1">
    <location>
        <begin position="428"/>
        <end position="439"/>
    </location>
</feature>
<evidence type="ECO:0000256" key="1">
    <source>
        <dbReference type="SAM" id="MobiDB-lite"/>
    </source>
</evidence>